<gene>
    <name evidence="4" type="ORF">GPECTOR_91g570</name>
</gene>
<keyword evidence="5" id="KW-1185">Reference proteome</keyword>
<dbReference type="SUPFAM" id="SSF52047">
    <property type="entry name" value="RNI-like"/>
    <property type="match status" value="1"/>
</dbReference>
<protein>
    <recommendedName>
        <fullName evidence="3">F-box/LRR-repeat protein 15-like leucin rich repeat domain-containing protein</fullName>
    </recommendedName>
</protein>
<dbReference type="PANTHER" id="PTHR13318">
    <property type="entry name" value="PARTNER OF PAIRED, ISOFORM B-RELATED"/>
    <property type="match status" value="1"/>
</dbReference>
<dbReference type="STRING" id="33097.A0A150G0L2"/>
<evidence type="ECO:0000256" key="1">
    <source>
        <dbReference type="ARBA" id="ARBA00004430"/>
    </source>
</evidence>
<reference evidence="5" key="1">
    <citation type="journal article" date="2016" name="Nat. Commun.">
        <title>The Gonium pectorale genome demonstrates co-option of cell cycle regulation during the evolution of multicellularity.</title>
        <authorList>
            <person name="Hanschen E.R."/>
            <person name="Marriage T.N."/>
            <person name="Ferris P.J."/>
            <person name="Hamaji T."/>
            <person name="Toyoda A."/>
            <person name="Fujiyama A."/>
            <person name="Neme R."/>
            <person name="Noguchi H."/>
            <person name="Minakuchi Y."/>
            <person name="Suzuki M."/>
            <person name="Kawai-Toyooka H."/>
            <person name="Smith D.R."/>
            <person name="Sparks H."/>
            <person name="Anderson J."/>
            <person name="Bakaric R."/>
            <person name="Luria V."/>
            <person name="Karger A."/>
            <person name="Kirschner M.W."/>
            <person name="Durand P.M."/>
            <person name="Michod R.E."/>
            <person name="Nozaki H."/>
            <person name="Olson B.J."/>
        </authorList>
    </citation>
    <scope>NUCLEOTIDE SEQUENCE [LARGE SCALE GENOMIC DNA]</scope>
    <source>
        <strain evidence="5">NIES-2863</strain>
    </source>
</reference>
<dbReference type="Proteomes" id="UP000075714">
    <property type="component" value="Unassembled WGS sequence"/>
</dbReference>
<dbReference type="Gene3D" id="3.80.10.10">
    <property type="entry name" value="Ribonuclease Inhibitor"/>
    <property type="match status" value="1"/>
</dbReference>
<evidence type="ECO:0000313" key="4">
    <source>
        <dbReference type="EMBL" id="KXZ43416.1"/>
    </source>
</evidence>
<dbReference type="AlphaFoldDB" id="A0A150G0L2"/>
<dbReference type="GO" id="GO:0031146">
    <property type="term" value="P:SCF-dependent proteasomal ubiquitin-dependent protein catabolic process"/>
    <property type="evidence" value="ECO:0007669"/>
    <property type="project" value="TreeGrafter"/>
</dbReference>
<evidence type="ECO:0000313" key="5">
    <source>
        <dbReference type="Proteomes" id="UP000075714"/>
    </source>
</evidence>
<comment type="caution">
    <text evidence="4">The sequence shown here is derived from an EMBL/GenBank/DDBJ whole genome shotgun (WGS) entry which is preliminary data.</text>
</comment>
<comment type="subcellular location">
    <subcellularLocation>
        <location evidence="1">Cytoplasm</location>
        <location evidence="1">Cytoskeleton</location>
        <location evidence="1">Cilium axoneme</location>
    </subcellularLocation>
</comment>
<dbReference type="InterPro" id="IPR057207">
    <property type="entry name" value="FBXL15_LRR"/>
</dbReference>
<dbReference type="GO" id="GO:0019005">
    <property type="term" value="C:SCF ubiquitin ligase complex"/>
    <property type="evidence" value="ECO:0007669"/>
    <property type="project" value="TreeGrafter"/>
</dbReference>
<feature type="domain" description="F-box/LRR-repeat protein 15-like leucin rich repeat" evidence="3">
    <location>
        <begin position="11"/>
        <end position="152"/>
    </location>
</feature>
<dbReference type="InterPro" id="IPR006553">
    <property type="entry name" value="Leu-rich_rpt_Cys-con_subtyp"/>
</dbReference>
<accession>A0A150G0L2</accession>
<organism evidence="4 5">
    <name type="scientific">Gonium pectorale</name>
    <name type="common">Green alga</name>
    <dbReference type="NCBI Taxonomy" id="33097"/>
    <lineage>
        <taxon>Eukaryota</taxon>
        <taxon>Viridiplantae</taxon>
        <taxon>Chlorophyta</taxon>
        <taxon>core chlorophytes</taxon>
        <taxon>Chlorophyceae</taxon>
        <taxon>CS clade</taxon>
        <taxon>Chlamydomonadales</taxon>
        <taxon>Volvocaceae</taxon>
        <taxon>Gonium</taxon>
    </lineage>
</organism>
<evidence type="ECO:0000259" key="3">
    <source>
        <dbReference type="Pfam" id="PF25372"/>
    </source>
</evidence>
<dbReference type="InterPro" id="IPR032675">
    <property type="entry name" value="LRR_dom_sf"/>
</dbReference>
<sequence length="229" mass="23485">MTDEFADAVAANCPQLASLDVAFTRYSLPSEFFTDAGMMSLAAGCPRLAALSLTNCGAITDRSLYAVAVHCRGLESLALGGYHELITDYGTVVLFQACTSLRRVALSGKLRRVTDESAEALAAGSGRSLQEVKLTRSMGDRALAALGAHCSILRRVDCCKCDPGSVTPEGVATMIAALTARSSTTTTTTTGGGAAGAARTAAAGAPPPAQPGCAGPELPFEPEEVLVRV</sequence>
<feature type="region of interest" description="Disordered" evidence="2">
    <location>
        <begin position="182"/>
        <end position="218"/>
    </location>
</feature>
<dbReference type="OrthoDB" id="423607at2759"/>
<dbReference type="Pfam" id="PF25372">
    <property type="entry name" value="DUF7885"/>
    <property type="match status" value="1"/>
</dbReference>
<proteinExistence type="predicted"/>
<dbReference type="SMART" id="SM00367">
    <property type="entry name" value="LRR_CC"/>
    <property type="match status" value="4"/>
</dbReference>
<dbReference type="GO" id="GO:0005930">
    <property type="term" value="C:axoneme"/>
    <property type="evidence" value="ECO:0007669"/>
    <property type="project" value="UniProtKB-SubCell"/>
</dbReference>
<evidence type="ECO:0000256" key="2">
    <source>
        <dbReference type="SAM" id="MobiDB-lite"/>
    </source>
</evidence>
<dbReference type="EMBL" id="LSYV01000092">
    <property type="protein sequence ID" value="KXZ43416.1"/>
    <property type="molecule type" value="Genomic_DNA"/>
</dbReference>
<name>A0A150G0L2_GONPE</name>